<sequence length="34" mass="3594">MSALSTITKTNGPPSLELSLKSLSHDLKPGIKND</sequence>
<name>A0AAV4Y2L3_CAEEX</name>
<gene>
    <name evidence="2" type="ORF">CEXT_631421</name>
</gene>
<feature type="region of interest" description="Disordered" evidence="1">
    <location>
        <begin position="1"/>
        <end position="34"/>
    </location>
</feature>
<evidence type="ECO:0000313" key="3">
    <source>
        <dbReference type="Proteomes" id="UP001054945"/>
    </source>
</evidence>
<feature type="compositionally biased region" description="Polar residues" evidence="1">
    <location>
        <begin position="1"/>
        <end position="13"/>
    </location>
</feature>
<comment type="caution">
    <text evidence="2">The sequence shown here is derived from an EMBL/GenBank/DDBJ whole genome shotgun (WGS) entry which is preliminary data.</text>
</comment>
<evidence type="ECO:0000256" key="1">
    <source>
        <dbReference type="SAM" id="MobiDB-lite"/>
    </source>
</evidence>
<accession>A0AAV4Y2L3</accession>
<evidence type="ECO:0000313" key="2">
    <source>
        <dbReference type="EMBL" id="GIZ01298.1"/>
    </source>
</evidence>
<proteinExistence type="predicted"/>
<dbReference type="AlphaFoldDB" id="A0AAV4Y2L3"/>
<dbReference type="EMBL" id="BPLR01018651">
    <property type="protein sequence ID" value="GIZ01298.1"/>
    <property type="molecule type" value="Genomic_DNA"/>
</dbReference>
<feature type="compositionally biased region" description="Basic and acidic residues" evidence="1">
    <location>
        <begin position="23"/>
        <end position="34"/>
    </location>
</feature>
<keyword evidence="3" id="KW-1185">Reference proteome</keyword>
<organism evidence="2 3">
    <name type="scientific">Caerostris extrusa</name>
    <name type="common">Bark spider</name>
    <name type="synonym">Caerostris bankana</name>
    <dbReference type="NCBI Taxonomy" id="172846"/>
    <lineage>
        <taxon>Eukaryota</taxon>
        <taxon>Metazoa</taxon>
        <taxon>Ecdysozoa</taxon>
        <taxon>Arthropoda</taxon>
        <taxon>Chelicerata</taxon>
        <taxon>Arachnida</taxon>
        <taxon>Araneae</taxon>
        <taxon>Araneomorphae</taxon>
        <taxon>Entelegynae</taxon>
        <taxon>Araneoidea</taxon>
        <taxon>Araneidae</taxon>
        <taxon>Caerostris</taxon>
    </lineage>
</organism>
<reference evidence="2 3" key="1">
    <citation type="submission" date="2021-06" db="EMBL/GenBank/DDBJ databases">
        <title>Caerostris extrusa draft genome.</title>
        <authorList>
            <person name="Kono N."/>
            <person name="Arakawa K."/>
        </authorList>
    </citation>
    <scope>NUCLEOTIDE SEQUENCE [LARGE SCALE GENOMIC DNA]</scope>
</reference>
<protein>
    <submittedName>
        <fullName evidence="2">Uncharacterized protein</fullName>
    </submittedName>
</protein>
<feature type="non-terminal residue" evidence="2">
    <location>
        <position position="34"/>
    </location>
</feature>
<dbReference type="Proteomes" id="UP001054945">
    <property type="component" value="Unassembled WGS sequence"/>
</dbReference>